<organism evidence="1 2">
    <name type="scientific">Puccinia coronata f. sp. avenae</name>
    <dbReference type="NCBI Taxonomy" id="200324"/>
    <lineage>
        <taxon>Eukaryota</taxon>
        <taxon>Fungi</taxon>
        <taxon>Dikarya</taxon>
        <taxon>Basidiomycota</taxon>
        <taxon>Pucciniomycotina</taxon>
        <taxon>Pucciniomycetes</taxon>
        <taxon>Pucciniales</taxon>
        <taxon>Pucciniaceae</taxon>
        <taxon>Puccinia</taxon>
    </lineage>
</organism>
<accession>A0A2N5UMU7</accession>
<evidence type="ECO:0000313" key="1">
    <source>
        <dbReference type="EMBL" id="PLW39090.1"/>
    </source>
</evidence>
<gene>
    <name evidence="1" type="ORF">PCASD_08941</name>
</gene>
<name>A0A2N5UMU7_9BASI</name>
<sequence>MIRPNNVTPNYRNTGFVIPLRKQLSRAGLTSATTCERSLTSSMNSQIGAICNQSRMSSHSQANIASLPSLREDNDVAGTDLSTSASKFLPINMLDFGNYPKLYDDQDLGSPGVPQGTAIRHPNVNPVPLAGSQEAHVSTSRNKATESLPLDIKVTDHIHGLLGITQENRSLVDSLVHVPVDQRYYVQVAMYVSIQQMLAPHLAGQSARDHVYGLVIWTRSRHQIREILMDAQHKAYTQTQDPDRRPYNYTPLTCMRQQFKTKHLPPKFHEGDSKAIESVVGFIRNLLKQEQALLRTLLLTNIKRDGGRQAHHFLNRLPGNSASQWELIDDQLSQIRTWTGHRKQAFAAMLKRQDRELFTGKVMIEDINPQMV</sequence>
<protein>
    <submittedName>
        <fullName evidence="1">Uncharacterized protein</fullName>
    </submittedName>
</protein>
<dbReference type="Proteomes" id="UP000235392">
    <property type="component" value="Unassembled WGS sequence"/>
</dbReference>
<comment type="caution">
    <text evidence="1">The sequence shown here is derived from an EMBL/GenBank/DDBJ whole genome shotgun (WGS) entry which is preliminary data.</text>
</comment>
<dbReference type="EMBL" id="PGCI01000119">
    <property type="protein sequence ID" value="PLW39090.1"/>
    <property type="molecule type" value="Genomic_DNA"/>
</dbReference>
<dbReference type="AlphaFoldDB" id="A0A2N5UMU7"/>
<evidence type="ECO:0000313" key="2">
    <source>
        <dbReference type="Proteomes" id="UP000235392"/>
    </source>
</evidence>
<proteinExistence type="predicted"/>
<reference evidence="1 2" key="1">
    <citation type="submission" date="2017-11" db="EMBL/GenBank/DDBJ databases">
        <title>De novo assembly and phasing of dikaryotic genomes from two isolates of Puccinia coronata f. sp. avenae, the causal agent of oat crown rust.</title>
        <authorList>
            <person name="Miller M.E."/>
            <person name="Zhang Y."/>
            <person name="Omidvar V."/>
            <person name="Sperschneider J."/>
            <person name="Schwessinger B."/>
            <person name="Raley C."/>
            <person name="Palmer J.M."/>
            <person name="Garnica D."/>
            <person name="Upadhyaya N."/>
            <person name="Rathjen J."/>
            <person name="Taylor J.M."/>
            <person name="Park R.F."/>
            <person name="Dodds P.N."/>
            <person name="Hirsch C.D."/>
            <person name="Kianian S.F."/>
            <person name="Figueroa M."/>
        </authorList>
    </citation>
    <scope>NUCLEOTIDE SEQUENCE [LARGE SCALE GENOMIC DNA]</scope>
    <source>
        <strain evidence="1">12SD80</strain>
    </source>
</reference>